<dbReference type="InterPro" id="IPR000182">
    <property type="entry name" value="GNAT_dom"/>
</dbReference>
<name>A0A0G1LMH9_9BACT</name>
<sequence>MQIRPVRQQDLPALINLYRQCFREPPWFEEFTSLEVFDDFTLVLAWPDHIFLVAEEAGQIVGGAIAYDLKYKPDVAAHISEGGQTIYMAELFVDKNLRFQGVGRALVFARLALARLKGYTNLAVRTSVDQPAIKHLYCDILGATVVAAQDVVSTKIIAGVPQQISDKRIIVCGLIPEIALVETLRMTWCPINNRLDQIPV</sequence>
<dbReference type="AlphaFoldDB" id="A0A0G1LMH9"/>
<dbReference type="CDD" id="cd04301">
    <property type="entry name" value="NAT_SF"/>
    <property type="match status" value="1"/>
</dbReference>
<dbReference type="GO" id="GO:0016747">
    <property type="term" value="F:acyltransferase activity, transferring groups other than amino-acyl groups"/>
    <property type="evidence" value="ECO:0007669"/>
    <property type="project" value="InterPro"/>
</dbReference>
<dbReference type="InterPro" id="IPR016181">
    <property type="entry name" value="Acyl_CoA_acyltransferase"/>
</dbReference>
<gene>
    <name evidence="4" type="ORF">UW63_C0040G0008</name>
</gene>
<evidence type="ECO:0000256" key="2">
    <source>
        <dbReference type="ARBA" id="ARBA00023315"/>
    </source>
</evidence>
<dbReference type="SUPFAM" id="SSF55729">
    <property type="entry name" value="Acyl-CoA N-acyltransferases (Nat)"/>
    <property type="match status" value="1"/>
</dbReference>
<proteinExistence type="predicted"/>
<dbReference type="PANTHER" id="PTHR43072">
    <property type="entry name" value="N-ACETYLTRANSFERASE"/>
    <property type="match status" value="1"/>
</dbReference>
<comment type="caution">
    <text evidence="4">The sequence shown here is derived from an EMBL/GenBank/DDBJ whole genome shotgun (WGS) entry which is preliminary data.</text>
</comment>
<feature type="domain" description="N-acetyltransferase" evidence="3">
    <location>
        <begin position="1"/>
        <end position="163"/>
    </location>
</feature>
<dbReference type="PROSITE" id="PS51186">
    <property type="entry name" value="GNAT"/>
    <property type="match status" value="1"/>
</dbReference>
<reference evidence="4 5" key="1">
    <citation type="journal article" date="2015" name="Nature">
        <title>rRNA introns, odd ribosomes, and small enigmatic genomes across a large radiation of phyla.</title>
        <authorList>
            <person name="Brown C.T."/>
            <person name="Hug L.A."/>
            <person name="Thomas B.C."/>
            <person name="Sharon I."/>
            <person name="Castelle C.J."/>
            <person name="Singh A."/>
            <person name="Wilkins M.J."/>
            <person name="Williams K.H."/>
            <person name="Banfield J.F."/>
        </authorList>
    </citation>
    <scope>NUCLEOTIDE SEQUENCE [LARGE SCALE GENOMIC DNA]</scope>
</reference>
<evidence type="ECO:0000256" key="1">
    <source>
        <dbReference type="ARBA" id="ARBA00022679"/>
    </source>
</evidence>
<organism evidence="4 5">
    <name type="scientific">Candidatus Uhrbacteria bacterium GW2011_GWF2_44_350</name>
    <dbReference type="NCBI Taxonomy" id="1619000"/>
    <lineage>
        <taxon>Bacteria</taxon>
        <taxon>Candidatus Uhriibacteriota</taxon>
    </lineage>
</organism>
<keyword evidence="2" id="KW-0012">Acyltransferase</keyword>
<protein>
    <recommendedName>
        <fullName evidence="3">N-acetyltransferase domain-containing protein</fullName>
    </recommendedName>
</protein>
<evidence type="ECO:0000313" key="4">
    <source>
        <dbReference type="EMBL" id="KKT69972.1"/>
    </source>
</evidence>
<accession>A0A0G1LMH9</accession>
<dbReference type="Proteomes" id="UP000034154">
    <property type="component" value="Unassembled WGS sequence"/>
</dbReference>
<dbReference type="Gene3D" id="3.40.630.30">
    <property type="match status" value="1"/>
</dbReference>
<keyword evidence="1" id="KW-0808">Transferase</keyword>
<dbReference type="EMBL" id="LCJB01000040">
    <property type="protein sequence ID" value="KKT69972.1"/>
    <property type="molecule type" value="Genomic_DNA"/>
</dbReference>
<dbReference type="Pfam" id="PF00583">
    <property type="entry name" value="Acetyltransf_1"/>
    <property type="match status" value="1"/>
</dbReference>
<evidence type="ECO:0000313" key="5">
    <source>
        <dbReference type="Proteomes" id="UP000034154"/>
    </source>
</evidence>
<evidence type="ECO:0000259" key="3">
    <source>
        <dbReference type="PROSITE" id="PS51186"/>
    </source>
</evidence>
<dbReference type="PANTHER" id="PTHR43072:SF51">
    <property type="entry name" value="ABC SUPERFAMILY TRANSPORT PROTEIN"/>
    <property type="match status" value="1"/>
</dbReference>